<dbReference type="STRING" id="269800.Tfu_1227"/>
<evidence type="ECO:0000259" key="5">
    <source>
        <dbReference type="Pfam" id="PF07992"/>
    </source>
</evidence>
<accession>Q47QK4</accession>
<dbReference type="PRINTS" id="PR00411">
    <property type="entry name" value="PNDRDTASEI"/>
</dbReference>
<feature type="domain" description="FAD/NAD(P)-binding" evidence="5">
    <location>
        <begin position="9"/>
        <end position="305"/>
    </location>
</feature>
<dbReference type="KEGG" id="tfu:Tfu_1227"/>
<evidence type="ECO:0000256" key="3">
    <source>
        <dbReference type="ARBA" id="ARBA00022827"/>
    </source>
</evidence>
<dbReference type="InterPro" id="IPR023753">
    <property type="entry name" value="FAD/NAD-binding_dom"/>
</dbReference>
<feature type="domain" description="Reductase C-terminal" evidence="6">
    <location>
        <begin position="326"/>
        <end position="393"/>
    </location>
</feature>
<organism evidence="7">
    <name type="scientific">Thermobifida fusca (strain YX)</name>
    <dbReference type="NCBI Taxonomy" id="269800"/>
    <lineage>
        <taxon>Bacteria</taxon>
        <taxon>Bacillati</taxon>
        <taxon>Actinomycetota</taxon>
        <taxon>Actinomycetes</taxon>
        <taxon>Streptosporangiales</taxon>
        <taxon>Nocardiopsidaceae</taxon>
        <taxon>Thermobifida</taxon>
    </lineage>
</organism>
<dbReference type="InterPro" id="IPR036188">
    <property type="entry name" value="FAD/NAD-bd_sf"/>
</dbReference>
<evidence type="ECO:0000259" key="6">
    <source>
        <dbReference type="Pfam" id="PF14759"/>
    </source>
</evidence>
<evidence type="ECO:0000313" key="7">
    <source>
        <dbReference type="EMBL" id="AAZ55265.1"/>
    </source>
</evidence>
<sequence>MTAPARTRRLVVVGASLAGLRVVEGARDAGFDGELTLIGDEPVAPYDRTVLSTRFLEDREEPQTPVYRPADDLRRDLDVDLRLGVAAHTLDPRSRTVHAGGHTIPYDALVIATGVRPRTPGWAVNLAGVHLLRTVADARALRKSLARSRRVVVVGGGFIGSEVASSARTLGLHVTIVEARDVPFAAALGETAGRLCAALHRAHGTELRCGVTVTALDGTGRVEKVLLSDGSVLKADTVVVGVGSHPNTEWLKGSGVACTDGVECDAALRTTVPGVYAVGDVARWFNPWLGRKVRVEHWTNAAHQAAAVARGIATGQPDTPHASIPYFWSDWYGRRIQFIGEPTADETAVVGDPARGEFACLYRTGERITGALTVGGKGAIARYRTAIRRRAAWQDVLHTALDRAKTVQTGGTRA</sequence>
<evidence type="ECO:0000256" key="2">
    <source>
        <dbReference type="ARBA" id="ARBA00022630"/>
    </source>
</evidence>
<dbReference type="PANTHER" id="PTHR43557:SF2">
    <property type="entry name" value="RIESKE DOMAIN-CONTAINING PROTEIN-RELATED"/>
    <property type="match status" value="1"/>
</dbReference>
<evidence type="ECO:0000256" key="1">
    <source>
        <dbReference type="ARBA" id="ARBA00001974"/>
    </source>
</evidence>
<dbReference type="InterPro" id="IPR016156">
    <property type="entry name" value="FAD/NAD-linked_Rdtase_dimer_sf"/>
</dbReference>
<dbReference type="Pfam" id="PF07992">
    <property type="entry name" value="Pyr_redox_2"/>
    <property type="match status" value="1"/>
</dbReference>
<dbReference type="EMBL" id="CP000088">
    <property type="protein sequence ID" value="AAZ55265.1"/>
    <property type="molecule type" value="Genomic_DNA"/>
</dbReference>
<gene>
    <name evidence="7" type="ordered locus">Tfu_1227</name>
</gene>
<dbReference type="Pfam" id="PF14759">
    <property type="entry name" value="Reductase_C"/>
    <property type="match status" value="1"/>
</dbReference>
<dbReference type="PRINTS" id="PR00368">
    <property type="entry name" value="FADPNR"/>
</dbReference>
<dbReference type="AlphaFoldDB" id="Q47QK4"/>
<dbReference type="GO" id="GO:0005737">
    <property type="term" value="C:cytoplasm"/>
    <property type="evidence" value="ECO:0007669"/>
    <property type="project" value="TreeGrafter"/>
</dbReference>
<dbReference type="RefSeq" id="WP_011291674.1">
    <property type="nucleotide sequence ID" value="NC_007333.1"/>
</dbReference>
<keyword evidence="4" id="KW-0560">Oxidoreductase</keyword>
<keyword evidence="2" id="KW-0285">Flavoprotein</keyword>
<dbReference type="SUPFAM" id="SSF51905">
    <property type="entry name" value="FAD/NAD(P)-binding domain"/>
    <property type="match status" value="1"/>
</dbReference>
<dbReference type="InterPro" id="IPR050446">
    <property type="entry name" value="FAD-oxidoreductase/Apoptosis"/>
</dbReference>
<keyword evidence="3" id="KW-0274">FAD</keyword>
<dbReference type="Gene3D" id="3.30.390.30">
    <property type="match status" value="1"/>
</dbReference>
<reference evidence="7" key="1">
    <citation type="submission" date="2005-07" db="EMBL/GenBank/DDBJ databases">
        <title>Complete sequence of Thermobifida fusca YX.</title>
        <authorList>
            <consortium name="US DOE Joint Genome Institute"/>
            <person name="Copeland A."/>
            <person name="Lucas S."/>
            <person name="Lapidus A."/>
            <person name="Barry K."/>
            <person name="Detter J.C."/>
            <person name="Glavina T."/>
            <person name="Hammon N."/>
            <person name="Israni S."/>
            <person name="Pitluck S."/>
            <person name="Di Bartolo G."/>
            <person name="Chain P."/>
            <person name="Schmutz J."/>
            <person name="Larimer F."/>
            <person name="Land M."/>
            <person name="Lykidis A."/>
            <person name="Richardson P."/>
        </authorList>
    </citation>
    <scope>NUCLEOTIDE SEQUENCE</scope>
    <source>
        <strain evidence="7">YX</strain>
    </source>
</reference>
<dbReference type="SUPFAM" id="SSF55424">
    <property type="entry name" value="FAD/NAD-linked reductases, dimerisation (C-terminal) domain"/>
    <property type="match status" value="1"/>
</dbReference>
<dbReference type="Gene3D" id="3.50.50.60">
    <property type="entry name" value="FAD/NAD(P)-binding domain"/>
    <property type="match status" value="2"/>
</dbReference>
<evidence type="ECO:0000256" key="4">
    <source>
        <dbReference type="ARBA" id="ARBA00023002"/>
    </source>
</evidence>
<protein>
    <submittedName>
        <fullName evidence="7">Putative ferredoxin reductase</fullName>
    </submittedName>
</protein>
<dbReference type="eggNOG" id="COG0446">
    <property type="taxonomic scope" value="Bacteria"/>
</dbReference>
<name>Q47QK4_THEFY</name>
<dbReference type="PANTHER" id="PTHR43557">
    <property type="entry name" value="APOPTOSIS-INDUCING FACTOR 1"/>
    <property type="match status" value="1"/>
</dbReference>
<dbReference type="GO" id="GO:0016651">
    <property type="term" value="F:oxidoreductase activity, acting on NAD(P)H"/>
    <property type="evidence" value="ECO:0007669"/>
    <property type="project" value="TreeGrafter"/>
</dbReference>
<dbReference type="InterPro" id="IPR028202">
    <property type="entry name" value="Reductase_C"/>
</dbReference>
<dbReference type="OrthoDB" id="1145at2"/>
<dbReference type="HOGENOM" id="CLU_003291_4_0_11"/>
<proteinExistence type="predicted"/>
<comment type="cofactor">
    <cofactor evidence="1">
        <name>FAD</name>
        <dbReference type="ChEBI" id="CHEBI:57692"/>
    </cofactor>
</comment>